<dbReference type="PRINTS" id="PR00111">
    <property type="entry name" value="ABHYDROLASE"/>
</dbReference>
<proteinExistence type="predicted"/>
<feature type="domain" description="AB hydrolase-1" evidence="1">
    <location>
        <begin position="24"/>
        <end position="253"/>
    </location>
</feature>
<accession>A0A931IFJ0</accession>
<comment type="caution">
    <text evidence="2">The sequence shown here is derived from an EMBL/GenBank/DDBJ whole genome shotgun (WGS) entry which is preliminary data.</text>
</comment>
<dbReference type="RefSeq" id="WP_196152809.1">
    <property type="nucleotide sequence ID" value="NZ_JADMLG010000015.1"/>
</dbReference>
<dbReference type="PANTHER" id="PTHR46438:SF11">
    <property type="entry name" value="LIPASE-RELATED"/>
    <property type="match status" value="1"/>
</dbReference>
<dbReference type="EMBL" id="JADMLG010000015">
    <property type="protein sequence ID" value="MBH0780509.1"/>
    <property type="molecule type" value="Genomic_DNA"/>
</dbReference>
<dbReference type="InterPro" id="IPR000073">
    <property type="entry name" value="AB_hydrolase_1"/>
</dbReference>
<keyword evidence="3" id="KW-1185">Reference proteome</keyword>
<keyword evidence="2" id="KW-0378">Hydrolase</keyword>
<dbReference type="Pfam" id="PF12697">
    <property type="entry name" value="Abhydrolase_6"/>
    <property type="match status" value="1"/>
</dbReference>
<dbReference type="SUPFAM" id="SSF53474">
    <property type="entry name" value="alpha/beta-Hydrolases"/>
    <property type="match status" value="1"/>
</dbReference>
<dbReference type="Proteomes" id="UP000655751">
    <property type="component" value="Unassembled WGS sequence"/>
</dbReference>
<gene>
    <name evidence="2" type="ORF">IT779_29970</name>
</gene>
<evidence type="ECO:0000313" key="2">
    <source>
        <dbReference type="EMBL" id="MBH0780509.1"/>
    </source>
</evidence>
<evidence type="ECO:0000259" key="1">
    <source>
        <dbReference type="Pfam" id="PF12697"/>
    </source>
</evidence>
<dbReference type="InterPro" id="IPR029058">
    <property type="entry name" value="AB_hydrolase_fold"/>
</dbReference>
<dbReference type="PANTHER" id="PTHR46438">
    <property type="entry name" value="ALPHA/BETA-HYDROLASES SUPERFAMILY PROTEIN"/>
    <property type="match status" value="1"/>
</dbReference>
<evidence type="ECO:0000313" key="3">
    <source>
        <dbReference type="Proteomes" id="UP000655751"/>
    </source>
</evidence>
<name>A0A931IFJ0_9NOCA</name>
<dbReference type="AlphaFoldDB" id="A0A931IFJ0"/>
<protein>
    <submittedName>
        <fullName evidence="2">Alpha/beta hydrolase</fullName>
    </submittedName>
</protein>
<sequence>MATRNFTSMAGELAYDDIGSGDPVVLLHATLHDRRDFTPIIPALAENHRVIALDWPGHGESSSSGPLSATRMADVLDEFVTGTDLRDAVFVGNSIGGYAAARLAIERPNRVAALVLVNTGGFIPRTPAVRAFCAALATPWIARRVAPSFIRGYMKPNGPADEAIIERAVAAARTPEGIEVFTSLWRSFTDTAFDLGDRAASITAPTLIVWGTKDIAIPARIGRRTHTKVSGSELRELPTGHAAFSSAPAEFLDIVQPFIRTVLARRAC</sequence>
<dbReference type="GO" id="GO:0016787">
    <property type="term" value="F:hydrolase activity"/>
    <property type="evidence" value="ECO:0007669"/>
    <property type="project" value="UniProtKB-KW"/>
</dbReference>
<organism evidence="2 3">
    <name type="scientific">Nocardia bovistercoris</name>
    <dbReference type="NCBI Taxonomy" id="2785916"/>
    <lineage>
        <taxon>Bacteria</taxon>
        <taxon>Bacillati</taxon>
        <taxon>Actinomycetota</taxon>
        <taxon>Actinomycetes</taxon>
        <taxon>Mycobacteriales</taxon>
        <taxon>Nocardiaceae</taxon>
        <taxon>Nocardia</taxon>
    </lineage>
</organism>
<reference evidence="2" key="1">
    <citation type="submission" date="2020-11" db="EMBL/GenBank/DDBJ databases">
        <title>Nocardia NEAU-351.nov., a novel actinomycete isolated from the cow dung.</title>
        <authorList>
            <person name="Zhang X."/>
        </authorList>
    </citation>
    <scope>NUCLEOTIDE SEQUENCE</scope>
    <source>
        <strain evidence="2">NEAU-351</strain>
    </source>
</reference>
<dbReference type="Gene3D" id="3.40.50.1820">
    <property type="entry name" value="alpha/beta hydrolase"/>
    <property type="match status" value="1"/>
</dbReference>